<dbReference type="Gene3D" id="1.25.10.10">
    <property type="entry name" value="Leucine-rich Repeat Variant"/>
    <property type="match status" value="1"/>
</dbReference>
<keyword evidence="2" id="KW-1185">Reference proteome</keyword>
<dbReference type="SUPFAM" id="SSF48371">
    <property type="entry name" value="ARM repeat"/>
    <property type="match status" value="1"/>
</dbReference>
<accession>A0A3A8Q6T2</accession>
<reference evidence="2" key="1">
    <citation type="submission" date="2018-09" db="EMBL/GenBank/DDBJ databases">
        <authorList>
            <person name="Livingstone P.G."/>
            <person name="Whitworth D.E."/>
        </authorList>
    </citation>
    <scope>NUCLEOTIDE SEQUENCE [LARGE SCALE GENOMIC DNA]</scope>
    <source>
        <strain evidence="2">AB050A</strain>
    </source>
</reference>
<dbReference type="InterPro" id="IPR016024">
    <property type="entry name" value="ARM-type_fold"/>
</dbReference>
<dbReference type="InterPro" id="IPR011989">
    <property type="entry name" value="ARM-like"/>
</dbReference>
<protein>
    <recommendedName>
        <fullName evidence="3">HEAT repeat domain-containing protein</fullName>
    </recommendedName>
</protein>
<name>A0A3A8Q6T2_9BACT</name>
<proteinExistence type="predicted"/>
<organism evidence="1 2">
    <name type="scientific">Corallococcus aberystwythensis</name>
    <dbReference type="NCBI Taxonomy" id="2316722"/>
    <lineage>
        <taxon>Bacteria</taxon>
        <taxon>Pseudomonadati</taxon>
        <taxon>Myxococcota</taxon>
        <taxon>Myxococcia</taxon>
        <taxon>Myxococcales</taxon>
        <taxon>Cystobacterineae</taxon>
        <taxon>Myxococcaceae</taxon>
        <taxon>Corallococcus</taxon>
    </lineage>
</organism>
<dbReference type="AlphaFoldDB" id="A0A3A8Q6T2"/>
<sequence>MDQATRDHFANLRSTDADSRYASFRHIMDVTGAKVDWAAEVWDGLLALLKEGDNHQRAIAAQVLANLAKSDTEGRMLKDLDRLIAATKDEKFVTARHSLQCLWRVATASDALRKAVADKLKKRFKECATEKNGTLIRYDILEVLRKTHDATPDPALPPLAFSLIALEEDPKYQKKYSGLWKDLMPKRGAKA</sequence>
<evidence type="ECO:0008006" key="3">
    <source>
        <dbReference type="Google" id="ProtNLM"/>
    </source>
</evidence>
<evidence type="ECO:0000313" key="2">
    <source>
        <dbReference type="Proteomes" id="UP000267003"/>
    </source>
</evidence>
<dbReference type="Proteomes" id="UP000267003">
    <property type="component" value="Unassembled WGS sequence"/>
</dbReference>
<gene>
    <name evidence="1" type="ORF">D7W81_19690</name>
</gene>
<dbReference type="OrthoDB" id="5510862at2"/>
<dbReference type="EMBL" id="RAWK01000113">
    <property type="protein sequence ID" value="RKH63828.1"/>
    <property type="molecule type" value="Genomic_DNA"/>
</dbReference>
<dbReference type="RefSeq" id="WP_120556928.1">
    <property type="nucleotide sequence ID" value="NZ_RAWK01000113.1"/>
</dbReference>
<evidence type="ECO:0000313" key="1">
    <source>
        <dbReference type="EMBL" id="RKH63828.1"/>
    </source>
</evidence>
<comment type="caution">
    <text evidence="1">The sequence shown here is derived from an EMBL/GenBank/DDBJ whole genome shotgun (WGS) entry which is preliminary data.</text>
</comment>